<evidence type="ECO:0000256" key="1">
    <source>
        <dbReference type="SAM" id="MobiDB-lite"/>
    </source>
</evidence>
<accession>A0A7R9TEH6</accession>
<dbReference type="AlphaFoldDB" id="A0A7R9TEH6"/>
<reference evidence="2" key="1">
    <citation type="submission" date="2021-01" db="EMBL/GenBank/DDBJ databases">
        <authorList>
            <person name="Corre E."/>
            <person name="Pelletier E."/>
            <person name="Niang G."/>
            <person name="Scheremetjew M."/>
            <person name="Finn R."/>
            <person name="Kale V."/>
            <person name="Holt S."/>
            <person name="Cochrane G."/>
            <person name="Meng A."/>
            <person name="Brown T."/>
            <person name="Cohen L."/>
        </authorList>
    </citation>
    <scope>NUCLEOTIDE SEQUENCE</scope>
    <source>
        <strain evidence="2">CCMP1413</strain>
    </source>
</reference>
<dbReference type="EMBL" id="HBDZ01003906">
    <property type="protein sequence ID" value="CAD8233351.1"/>
    <property type="molecule type" value="Transcribed_RNA"/>
</dbReference>
<evidence type="ECO:0000313" key="2">
    <source>
        <dbReference type="EMBL" id="CAD8233351.1"/>
    </source>
</evidence>
<name>A0A7R9TEH6_9VIRI</name>
<gene>
    <name evidence="2" type="ORF">PCOL08062_LOCUS2990</name>
</gene>
<organism evidence="2">
    <name type="scientific">Prasinoderma coloniale</name>
    <dbReference type="NCBI Taxonomy" id="156133"/>
    <lineage>
        <taxon>Eukaryota</taxon>
        <taxon>Viridiplantae</taxon>
        <taxon>Prasinodermophyta</taxon>
        <taxon>Prasinodermophyceae</taxon>
        <taxon>Prasinodermales</taxon>
        <taxon>Prasinodermaceae</taxon>
        <taxon>Prasinoderma</taxon>
    </lineage>
</organism>
<proteinExistence type="predicted"/>
<feature type="region of interest" description="Disordered" evidence="1">
    <location>
        <begin position="109"/>
        <end position="186"/>
    </location>
</feature>
<sequence length="186" mass="19813">MVKKKPVQLRHLMPERPVVGEQSGRNMWLEGPVQISASCSRWRVRSSITRGTARAHRMVGPWRRQKEPRRLEVTPFQCTYCVRLVRQASVTAAEIEWLKLLAAAEAVTPSTPAKRRGQHHEPSSAGTETATVKSADHSSPLPCGAAGPLPLGGAGGTATAVSSSHAPSMPHVVQSSSSAGVARSAA</sequence>
<protein>
    <submittedName>
        <fullName evidence="2">Uncharacterized protein</fullName>
    </submittedName>
</protein>
<feature type="compositionally biased region" description="Low complexity" evidence="1">
    <location>
        <begin position="172"/>
        <end position="186"/>
    </location>
</feature>